<dbReference type="GO" id="GO:0016020">
    <property type="term" value="C:membrane"/>
    <property type="evidence" value="ECO:0007669"/>
    <property type="project" value="TreeGrafter"/>
</dbReference>
<dbReference type="PROSITE" id="PS50231">
    <property type="entry name" value="RICIN_B_LECTIN"/>
    <property type="match status" value="1"/>
</dbReference>
<feature type="region of interest" description="Disordered" evidence="3">
    <location>
        <begin position="227"/>
        <end position="280"/>
    </location>
</feature>
<dbReference type="Gene3D" id="3.20.20.370">
    <property type="entry name" value="Glycoside hydrolase/deacetylase"/>
    <property type="match status" value="1"/>
</dbReference>
<dbReference type="Pfam" id="PF00652">
    <property type="entry name" value="Ricin_B_lectin"/>
    <property type="match status" value="1"/>
</dbReference>
<dbReference type="InterPro" id="IPR011330">
    <property type="entry name" value="Glyco_hydro/deAcase_b/a-brl"/>
</dbReference>
<reference evidence="6 7" key="1">
    <citation type="submission" date="2015-10" db="EMBL/GenBank/DDBJ databases">
        <authorList>
            <person name="Ju K.-S."/>
            <person name="Doroghazi J.R."/>
            <person name="Metcalf W.W."/>
        </authorList>
    </citation>
    <scope>NUCLEOTIDE SEQUENCE [LARGE SCALE GENOMIC DNA]</scope>
    <source>
        <strain evidence="6 7">NRRL B-24793</strain>
    </source>
</reference>
<name>A0A9X0I8M6_9ACTN</name>
<dbReference type="PROSITE" id="PS51677">
    <property type="entry name" value="NODB"/>
    <property type="match status" value="1"/>
</dbReference>
<dbReference type="InterPro" id="IPR002509">
    <property type="entry name" value="NODB_dom"/>
</dbReference>
<dbReference type="Gene3D" id="2.80.10.50">
    <property type="match status" value="2"/>
</dbReference>
<evidence type="ECO:0000256" key="1">
    <source>
        <dbReference type="ARBA" id="ARBA00022723"/>
    </source>
</evidence>
<dbReference type="GO" id="GO:0046872">
    <property type="term" value="F:metal ion binding"/>
    <property type="evidence" value="ECO:0007669"/>
    <property type="project" value="UniProtKB-KW"/>
</dbReference>
<protein>
    <recommendedName>
        <fullName evidence="5">NodB homology domain-containing protein</fullName>
    </recommendedName>
</protein>
<keyword evidence="7" id="KW-1185">Reference proteome</keyword>
<dbReference type="RefSeq" id="WP_013732445.1">
    <property type="nucleotide sequence ID" value="NZ_LMWI01000001.1"/>
</dbReference>
<dbReference type="OMA" id="QVDAGMW"/>
<dbReference type="SUPFAM" id="SSF88713">
    <property type="entry name" value="Glycoside hydrolase/deacetylase"/>
    <property type="match status" value="1"/>
</dbReference>
<feature type="compositionally biased region" description="Pro residues" evidence="3">
    <location>
        <begin position="240"/>
        <end position="260"/>
    </location>
</feature>
<dbReference type="PANTHER" id="PTHR10587:SF133">
    <property type="entry name" value="CHITIN DEACETYLASE 1-RELATED"/>
    <property type="match status" value="1"/>
</dbReference>
<dbReference type="CDD" id="cd23418">
    <property type="entry name" value="beta-trefoil_Ricin_XLN-like"/>
    <property type="match status" value="1"/>
</dbReference>
<dbReference type="Pfam" id="PF01522">
    <property type="entry name" value="Polysacc_deac_1"/>
    <property type="match status" value="1"/>
</dbReference>
<keyword evidence="2" id="KW-0378">Hydrolase</keyword>
<keyword evidence="1" id="KW-0479">Metal-binding</keyword>
<dbReference type="InterPro" id="IPR035992">
    <property type="entry name" value="Ricin_B-like_lectins"/>
</dbReference>
<dbReference type="GO" id="GO:0005975">
    <property type="term" value="P:carbohydrate metabolic process"/>
    <property type="evidence" value="ECO:0007669"/>
    <property type="project" value="InterPro"/>
</dbReference>
<feature type="compositionally biased region" description="Polar residues" evidence="3">
    <location>
        <begin position="261"/>
        <end position="272"/>
    </location>
</feature>
<dbReference type="InterPro" id="IPR050248">
    <property type="entry name" value="Polysacc_deacetylase_ArnD"/>
</dbReference>
<dbReference type="GO" id="GO:0016810">
    <property type="term" value="F:hydrolase activity, acting on carbon-nitrogen (but not peptide) bonds"/>
    <property type="evidence" value="ECO:0007669"/>
    <property type="project" value="InterPro"/>
</dbReference>
<comment type="caution">
    <text evidence="6">The sequence shown here is derived from an EMBL/GenBank/DDBJ whole genome shotgun (WGS) entry which is preliminary data.</text>
</comment>
<organism evidence="6 7">
    <name type="scientific">Micromonospora maris</name>
    <dbReference type="NCBI Taxonomy" id="1003110"/>
    <lineage>
        <taxon>Bacteria</taxon>
        <taxon>Bacillati</taxon>
        <taxon>Actinomycetota</taxon>
        <taxon>Actinomycetes</taxon>
        <taxon>Micromonosporales</taxon>
        <taxon>Micromonosporaceae</taxon>
        <taxon>Micromonospora</taxon>
    </lineage>
</organism>
<evidence type="ECO:0000313" key="7">
    <source>
        <dbReference type="Proteomes" id="UP000053246"/>
    </source>
</evidence>
<sequence length="387" mass="40598">MYASIGGSRRPSAPRKSRLTVRLAALASTVALSATGLAVAATPSSAAVCNGYVGITFDDGPNSSTSALLSVLRANGVRATMFNVGQNVQSNPSAARAQVDAGMWVANHSWNHAHMTSMNQSQMQSDLSQTNSAIQAATGVRPQLFRPPYGETNSTLQSVASSLGLRQVIWDVDSQDWNGASVSQIVSNASRLQAGQVILMHDGIQNTRNAIPQIMANLSSRNLCPGMISPSTGRAVAPDGTPPPTTPPPTSPPPTTPPPSGSASQIVGSQSGRCIDVPNASQNNGTRVQLYDCHGQTNQAWTYTSDKQLRVYGNMCLDAAGSGNGAAVQIYTCHSQSNQQWNVNSNGTISNVQSGRCLDAWSTANGAQVQLYDCHGGTNQRFSLVAR</sequence>
<dbReference type="InterPro" id="IPR000772">
    <property type="entry name" value="Ricin_B_lectin"/>
</dbReference>
<dbReference type="EMBL" id="LMWI01000001">
    <property type="protein sequence ID" value="KUJ49045.1"/>
    <property type="molecule type" value="Genomic_DNA"/>
</dbReference>
<feature type="domain" description="NodB homology" evidence="5">
    <location>
        <begin position="51"/>
        <end position="226"/>
    </location>
</feature>
<feature type="chain" id="PRO_5040991350" description="NodB homology domain-containing protein" evidence="4">
    <location>
        <begin position="41"/>
        <end position="387"/>
    </location>
</feature>
<accession>A0A9X0I8M6</accession>
<evidence type="ECO:0000259" key="5">
    <source>
        <dbReference type="PROSITE" id="PS51677"/>
    </source>
</evidence>
<evidence type="ECO:0000313" key="6">
    <source>
        <dbReference type="EMBL" id="KUJ49045.1"/>
    </source>
</evidence>
<gene>
    <name evidence="6" type="ORF">ADL17_08755</name>
</gene>
<evidence type="ECO:0000256" key="2">
    <source>
        <dbReference type="ARBA" id="ARBA00022801"/>
    </source>
</evidence>
<evidence type="ECO:0000256" key="4">
    <source>
        <dbReference type="SAM" id="SignalP"/>
    </source>
</evidence>
<evidence type="ECO:0000256" key="3">
    <source>
        <dbReference type="SAM" id="MobiDB-lite"/>
    </source>
</evidence>
<feature type="signal peptide" evidence="4">
    <location>
        <begin position="1"/>
        <end position="40"/>
    </location>
</feature>
<dbReference type="Proteomes" id="UP000053246">
    <property type="component" value="Unassembled WGS sequence"/>
</dbReference>
<proteinExistence type="predicted"/>
<dbReference type="AlphaFoldDB" id="A0A9X0I8M6"/>
<dbReference type="PANTHER" id="PTHR10587">
    <property type="entry name" value="GLYCOSYL TRANSFERASE-RELATED"/>
    <property type="match status" value="1"/>
</dbReference>
<dbReference type="SMART" id="SM00458">
    <property type="entry name" value="RICIN"/>
    <property type="match status" value="1"/>
</dbReference>
<dbReference type="SUPFAM" id="SSF50370">
    <property type="entry name" value="Ricin B-like lectins"/>
    <property type="match status" value="1"/>
</dbReference>
<keyword evidence="4" id="KW-0732">Signal</keyword>